<protein>
    <submittedName>
        <fullName evidence="3">Uncharacterized protein</fullName>
    </submittedName>
</protein>
<reference evidence="3 4" key="1">
    <citation type="submission" date="2023-01" db="EMBL/GenBank/DDBJ databases">
        <title>Analysis of 21 Apiospora genomes using comparative genomics revels a genus with tremendous synthesis potential of carbohydrate active enzymes and secondary metabolites.</title>
        <authorList>
            <person name="Sorensen T."/>
        </authorList>
    </citation>
    <scope>NUCLEOTIDE SEQUENCE [LARGE SCALE GENOMIC DNA]</scope>
    <source>
        <strain evidence="3 4">CBS 117206</strain>
    </source>
</reference>
<proteinExistence type="predicted"/>
<dbReference type="AlphaFoldDB" id="A0AAW0QNH5"/>
<dbReference type="Proteomes" id="UP001392437">
    <property type="component" value="Unassembled WGS sequence"/>
</dbReference>
<evidence type="ECO:0000256" key="2">
    <source>
        <dbReference type="SAM" id="Phobius"/>
    </source>
</evidence>
<keyword evidence="2" id="KW-0472">Membrane</keyword>
<feature type="transmembrane region" description="Helical" evidence="2">
    <location>
        <begin position="168"/>
        <end position="193"/>
    </location>
</feature>
<evidence type="ECO:0000313" key="4">
    <source>
        <dbReference type="Proteomes" id="UP001392437"/>
    </source>
</evidence>
<evidence type="ECO:0000313" key="3">
    <source>
        <dbReference type="EMBL" id="KAK8105715.1"/>
    </source>
</evidence>
<feature type="compositionally biased region" description="Low complexity" evidence="1">
    <location>
        <begin position="60"/>
        <end position="76"/>
    </location>
</feature>
<keyword evidence="4" id="KW-1185">Reference proteome</keyword>
<keyword evidence="2" id="KW-1133">Transmembrane helix</keyword>
<gene>
    <name evidence="3" type="ORF">PG999_009074</name>
</gene>
<sequence>MHGGTPAELVDDWADVSNQQELISEDCHMDSATDFEDTYSLVDGDCLPTPSEDKACGPMSFCSTSSSSSSSSSFSSPPRRLSETTNPFYPFQGLAAAAAAVKAGSQNFNNDINFPGDDYHIDFDLPQEGLPQAYPSHYGTFHDQDSVDLEGRRLRSRQPRDVLGPYEAFSTGVIGILVVVLIWAIVIILMMIIDNLTPLR</sequence>
<dbReference type="EMBL" id="JAQQWP010000008">
    <property type="protein sequence ID" value="KAK8105715.1"/>
    <property type="molecule type" value="Genomic_DNA"/>
</dbReference>
<organism evidence="3 4">
    <name type="scientific">Apiospora kogelbergensis</name>
    <dbReference type="NCBI Taxonomy" id="1337665"/>
    <lineage>
        <taxon>Eukaryota</taxon>
        <taxon>Fungi</taxon>
        <taxon>Dikarya</taxon>
        <taxon>Ascomycota</taxon>
        <taxon>Pezizomycotina</taxon>
        <taxon>Sordariomycetes</taxon>
        <taxon>Xylariomycetidae</taxon>
        <taxon>Amphisphaeriales</taxon>
        <taxon>Apiosporaceae</taxon>
        <taxon>Apiospora</taxon>
    </lineage>
</organism>
<accession>A0AAW0QNH5</accession>
<feature type="region of interest" description="Disordered" evidence="1">
    <location>
        <begin position="60"/>
        <end position="82"/>
    </location>
</feature>
<name>A0AAW0QNH5_9PEZI</name>
<evidence type="ECO:0000256" key="1">
    <source>
        <dbReference type="SAM" id="MobiDB-lite"/>
    </source>
</evidence>
<keyword evidence="2" id="KW-0812">Transmembrane</keyword>
<comment type="caution">
    <text evidence="3">The sequence shown here is derived from an EMBL/GenBank/DDBJ whole genome shotgun (WGS) entry which is preliminary data.</text>
</comment>